<dbReference type="InterPro" id="IPR003346">
    <property type="entry name" value="Transposase_20"/>
</dbReference>
<protein>
    <submittedName>
        <fullName evidence="3">IS110 family transposase</fullName>
    </submittedName>
</protein>
<dbReference type="AlphaFoldDB" id="A0A6L3SQG0"/>
<sequence length="410" mass="44686">MDVFLERCAGLDVHQASIVCCVLIGSPGRKPQKLLRSFGTTTRDLEALRAWLTEHGVTHVGMESTGVYWKPVYAVLEGHVDLTVGDAHHIKNVPGRKTDVKDAEWIAQLVRHGLVAKSFVPPPAIRDLREMVGHRRTLIETRTAVRNRVLKLLESANVKLSGVASDVFGVSSMAMLEALAAGTTNAFEMAGLARGRMRSKHAALEAALQGRMGEHQCFLLGMHLRNLKAIGQDLETLDVRIGIQLEPYQAQHQLLTQIPGVDWVTAASIIAEIGTDMDVFASARRLAAWAGVAPGNYESAGKPKGAGTRRGNVFLKSALFAAASAAVRTKGSYYRDKYNRLRARRGPVRAVMAIAHKLLVAAFHMLSTGEAFRDLGEGYLDQVARKRSASKLVQRLTNLGYDVMLVPKAA</sequence>
<dbReference type="PANTHER" id="PTHR33055:SF15">
    <property type="entry name" value="TRANSPOSASE-RELATED"/>
    <property type="match status" value="1"/>
</dbReference>
<evidence type="ECO:0000313" key="4">
    <source>
        <dbReference type="Proteomes" id="UP000474159"/>
    </source>
</evidence>
<name>A0A6L3SQG0_9HYPH</name>
<dbReference type="Pfam" id="PF01548">
    <property type="entry name" value="DEDD_Tnp_IS110"/>
    <property type="match status" value="1"/>
</dbReference>
<evidence type="ECO:0000259" key="1">
    <source>
        <dbReference type="Pfam" id="PF01548"/>
    </source>
</evidence>
<dbReference type="PANTHER" id="PTHR33055">
    <property type="entry name" value="TRANSPOSASE FOR INSERTION SEQUENCE ELEMENT IS1111A"/>
    <property type="match status" value="1"/>
</dbReference>
<dbReference type="Pfam" id="PF02371">
    <property type="entry name" value="Transposase_20"/>
    <property type="match status" value="1"/>
</dbReference>
<reference evidence="3 4" key="1">
    <citation type="submission" date="2019-09" db="EMBL/GenBank/DDBJ databases">
        <title>YIM 48816 draft genome.</title>
        <authorList>
            <person name="Jiang L."/>
        </authorList>
    </citation>
    <scope>NUCLEOTIDE SEQUENCE [LARGE SCALE GENOMIC DNA]</scope>
    <source>
        <strain evidence="3 4">YIM 48816</strain>
    </source>
</reference>
<dbReference type="GO" id="GO:0003677">
    <property type="term" value="F:DNA binding"/>
    <property type="evidence" value="ECO:0007669"/>
    <property type="project" value="InterPro"/>
</dbReference>
<dbReference type="InterPro" id="IPR002525">
    <property type="entry name" value="Transp_IS110-like_N"/>
</dbReference>
<dbReference type="InterPro" id="IPR047650">
    <property type="entry name" value="Transpos_IS110"/>
</dbReference>
<dbReference type="EMBL" id="VZZK01000042">
    <property type="protein sequence ID" value="KAB1073539.1"/>
    <property type="molecule type" value="Genomic_DNA"/>
</dbReference>
<dbReference type="GO" id="GO:0006313">
    <property type="term" value="P:DNA transposition"/>
    <property type="evidence" value="ECO:0007669"/>
    <property type="project" value="InterPro"/>
</dbReference>
<dbReference type="Proteomes" id="UP000474159">
    <property type="component" value="Unassembled WGS sequence"/>
</dbReference>
<comment type="caution">
    <text evidence="3">The sequence shown here is derived from an EMBL/GenBank/DDBJ whole genome shotgun (WGS) entry which is preliminary data.</text>
</comment>
<evidence type="ECO:0000259" key="2">
    <source>
        <dbReference type="Pfam" id="PF02371"/>
    </source>
</evidence>
<gene>
    <name evidence="3" type="ORF">F6X53_26925</name>
</gene>
<dbReference type="RefSeq" id="WP_151004166.1">
    <property type="nucleotide sequence ID" value="NZ_BPQY01000293.1"/>
</dbReference>
<keyword evidence="4" id="KW-1185">Reference proteome</keyword>
<dbReference type="NCBIfam" id="NF033542">
    <property type="entry name" value="transpos_IS110"/>
    <property type="match status" value="1"/>
</dbReference>
<dbReference type="OrthoDB" id="9815354at2"/>
<feature type="domain" description="Transposase IS116/IS110/IS902 C-terminal" evidence="2">
    <location>
        <begin position="253"/>
        <end position="338"/>
    </location>
</feature>
<dbReference type="GO" id="GO:0004803">
    <property type="term" value="F:transposase activity"/>
    <property type="evidence" value="ECO:0007669"/>
    <property type="project" value="InterPro"/>
</dbReference>
<accession>A0A6L3SQG0</accession>
<feature type="domain" description="Transposase IS110-like N-terminal" evidence="1">
    <location>
        <begin position="9"/>
        <end position="156"/>
    </location>
</feature>
<proteinExistence type="predicted"/>
<evidence type="ECO:0000313" key="3">
    <source>
        <dbReference type="EMBL" id="KAB1073539.1"/>
    </source>
</evidence>
<organism evidence="3 4">
    <name type="scientific">Methylobacterium soli</name>
    <dbReference type="NCBI Taxonomy" id="553447"/>
    <lineage>
        <taxon>Bacteria</taxon>
        <taxon>Pseudomonadati</taxon>
        <taxon>Pseudomonadota</taxon>
        <taxon>Alphaproteobacteria</taxon>
        <taxon>Hyphomicrobiales</taxon>
        <taxon>Methylobacteriaceae</taxon>
        <taxon>Methylobacterium</taxon>
    </lineage>
</organism>